<dbReference type="EMBL" id="VSSS01000024">
    <property type="protein sequence ID" value="TYL95457.1"/>
    <property type="molecule type" value="Genomic_DNA"/>
</dbReference>
<accession>A0A5D3KSI1</accession>
<dbReference type="Proteomes" id="UP000324758">
    <property type="component" value="Unassembled WGS sequence"/>
</dbReference>
<protein>
    <submittedName>
        <fullName evidence="2">Uncharacterized protein</fullName>
    </submittedName>
</protein>
<evidence type="ECO:0000313" key="2">
    <source>
        <dbReference type="EMBL" id="TYL95457.1"/>
    </source>
</evidence>
<gene>
    <name evidence="2" type="ORF">FXB40_13860</name>
</gene>
<organism evidence="2 3">
    <name type="scientific">Bradyrhizobium rifense</name>
    <dbReference type="NCBI Taxonomy" id="515499"/>
    <lineage>
        <taxon>Bacteria</taxon>
        <taxon>Pseudomonadati</taxon>
        <taxon>Pseudomonadota</taxon>
        <taxon>Alphaproteobacteria</taxon>
        <taxon>Hyphomicrobiales</taxon>
        <taxon>Nitrobacteraceae</taxon>
        <taxon>Bradyrhizobium</taxon>
    </lineage>
</organism>
<proteinExistence type="predicted"/>
<name>A0A5D3KSI1_9BRAD</name>
<comment type="caution">
    <text evidence="2">The sequence shown here is derived from an EMBL/GenBank/DDBJ whole genome shotgun (WGS) entry which is preliminary data.</text>
</comment>
<reference evidence="2 3" key="1">
    <citation type="submission" date="2019-08" db="EMBL/GenBank/DDBJ databases">
        <title>Bradyrhizobium hipponensis sp. nov., a rhizobium isolated from a Lupinus angustifolius root nodule in Tunisia.</title>
        <authorList>
            <person name="Off K."/>
            <person name="Rejili M."/>
            <person name="Mars M."/>
            <person name="Brachmann A."/>
            <person name="Marin M."/>
        </authorList>
    </citation>
    <scope>NUCLEOTIDE SEQUENCE [LARGE SCALE GENOMIC DNA]</scope>
    <source>
        <strain evidence="2 3">CTAW71</strain>
    </source>
</reference>
<evidence type="ECO:0000256" key="1">
    <source>
        <dbReference type="SAM" id="MobiDB-lite"/>
    </source>
</evidence>
<feature type="region of interest" description="Disordered" evidence="1">
    <location>
        <begin position="39"/>
        <end position="60"/>
    </location>
</feature>
<keyword evidence="3" id="KW-1185">Reference proteome</keyword>
<dbReference type="OrthoDB" id="8253490at2"/>
<sequence length="89" mass="9505">MRAQRSNPESSRGGILDCFAALAMTEQGAVFCPTRHETELGGQSESVPPHLSRPRSDGGTARCAFAHPTQLCAPRPPEYARLPSAPCRG</sequence>
<dbReference type="AlphaFoldDB" id="A0A5D3KSI1"/>
<evidence type="ECO:0000313" key="3">
    <source>
        <dbReference type="Proteomes" id="UP000324758"/>
    </source>
</evidence>